<keyword evidence="1 9" id="KW-0963">Cytoplasm</keyword>
<feature type="binding site" evidence="9">
    <location>
        <position position="74"/>
    </location>
    <ligand>
        <name>substrate</name>
    </ligand>
</feature>
<dbReference type="CDD" id="cd02163">
    <property type="entry name" value="PPAT"/>
    <property type="match status" value="1"/>
</dbReference>
<evidence type="ECO:0000256" key="4">
    <source>
        <dbReference type="ARBA" id="ARBA00022741"/>
    </source>
</evidence>
<evidence type="ECO:0000256" key="5">
    <source>
        <dbReference type="ARBA" id="ARBA00022840"/>
    </source>
</evidence>
<comment type="similarity">
    <text evidence="9">Belongs to the bacterial CoaD family.</text>
</comment>
<name>A0A0Q4AZA4_9BACT</name>
<dbReference type="PRINTS" id="PR01020">
    <property type="entry name" value="LPSBIOSNTHSS"/>
</dbReference>
<evidence type="ECO:0000313" key="11">
    <source>
        <dbReference type="EMBL" id="KQM09454.1"/>
    </source>
</evidence>
<evidence type="ECO:0000256" key="3">
    <source>
        <dbReference type="ARBA" id="ARBA00022695"/>
    </source>
</evidence>
<dbReference type="Gene3D" id="3.40.50.620">
    <property type="entry name" value="HUPs"/>
    <property type="match status" value="1"/>
</dbReference>
<dbReference type="PANTHER" id="PTHR21342">
    <property type="entry name" value="PHOSPHOPANTETHEINE ADENYLYLTRANSFERASE"/>
    <property type="match status" value="1"/>
</dbReference>
<comment type="caution">
    <text evidence="11">The sequence shown here is derived from an EMBL/GenBank/DDBJ whole genome shotgun (WGS) entry which is preliminary data.</text>
</comment>
<dbReference type="EMBL" id="LIIK01000004">
    <property type="protein sequence ID" value="KQM09454.1"/>
    <property type="molecule type" value="Genomic_DNA"/>
</dbReference>
<dbReference type="UniPathway" id="UPA00241">
    <property type="reaction ID" value="UER00355"/>
</dbReference>
<evidence type="ECO:0000256" key="1">
    <source>
        <dbReference type="ARBA" id="ARBA00022490"/>
    </source>
</evidence>
<comment type="subunit">
    <text evidence="9">Homohexamer.</text>
</comment>
<keyword evidence="5 9" id="KW-0067">ATP-binding</keyword>
<comment type="pathway">
    <text evidence="9">Cofactor biosynthesis; coenzyme A biosynthesis; CoA from (R)-pantothenate: step 4/5.</text>
</comment>
<feature type="binding site" evidence="9">
    <location>
        <begin position="124"/>
        <end position="130"/>
    </location>
    <ligand>
        <name>ATP</name>
        <dbReference type="ChEBI" id="CHEBI:30616"/>
    </ligand>
</feature>
<comment type="catalytic activity">
    <reaction evidence="8 9">
        <text>(R)-4'-phosphopantetheine + ATP + H(+) = 3'-dephospho-CoA + diphosphate</text>
        <dbReference type="Rhea" id="RHEA:19801"/>
        <dbReference type="ChEBI" id="CHEBI:15378"/>
        <dbReference type="ChEBI" id="CHEBI:30616"/>
        <dbReference type="ChEBI" id="CHEBI:33019"/>
        <dbReference type="ChEBI" id="CHEBI:57328"/>
        <dbReference type="ChEBI" id="CHEBI:61723"/>
        <dbReference type="EC" id="2.7.7.3"/>
    </reaction>
</comment>
<keyword evidence="12" id="KW-1185">Reference proteome</keyword>
<dbReference type="HAMAP" id="MF_00151">
    <property type="entry name" value="PPAT_bact"/>
    <property type="match status" value="1"/>
</dbReference>
<evidence type="ECO:0000256" key="2">
    <source>
        <dbReference type="ARBA" id="ARBA00022679"/>
    </source>
</evidence>
<dbReference type="InterPro" id="IPR004821">
    <property type="entry name" value="Cyt_trans-like"/>
</dbReference>
<evidence type="ECO:0000256" key="8">
    <source>
        <dbReference type="ARBA" id="ARBA00029346"/>
    </source>
</evidence>
<protein>
    <recommendedName>
        <fullName evidence="9">Phosphopantetheine adenylyltransferase</fullName>
        <ecNumber evidence="9">2.7.7.3</ecNumber>
    </recommendedName>
    <alternativeName>
        <fullName evidence="9">Dephospho-CoA pyrophosphorylase</fullName>
    </alternativeName>
    <alternativeName>
        <fullName evidence="9">Pantetheine-phosphate adenylyltransferase</fullName>
        <shortName evidence="9">PPAT</shortName>
    </alternativeName>
</protein>
<evidence type="ECO:0000256" key="6">
    <source>
        <dbReference type="ARBA" id="ARBA00022842"/>
    </source>
</evidence>
<dbReference type="EC" id="2.7.7.3" evidence="9"/>
<comment type="cofactor">
    <cofactor evidence="9">
        <name>Mg(2+)</name>
        <dbReference type="ChEBI" id="CHEBI:18420"/>
    </cofactor>
</comment>
<dbReference type="NCBIfam" id="TIGR00125">
    <property type="entry name" value="cyt_tran_rel"/>
    <property type="match status" value="1"/>
</dbReference>
<feature type="binding site" evidence="9">
    <location>
        <begin position="89"/>
        <end position="91"/>
    </location>
    <ligand>
        <name>ATP</name>
        <dbReference type="ChEBI" id="CHEBI:30616"/>
    </ligand>
</feature>
<dbReference type="NCBIfam" id="TIGR01510">
    <property type="entry name" value="coaD_prev_kdtB"/>
    <property type="match status" value="1"/>
</dbReference>
<dbReference type="STRING" id="1702214.AL399_01400"/>
<dbReference type="GO" id="GO:0015937">
    <property type="term" value="P:coenzyme A biosynthetic process"/>
    <property type="evidence" value="ECO:0007669"/>
    <property type="project" value="UniProtKB-UniRule"/>
</dbReference>
<comment type="function">
    <text evidence="9">Reversibly transfers an adenylyl group from ATP to 4'-phosphopantetheine, yielding dephospho-CoA (dPCoA) and pyrophosphate.</text>
</comment>
<feature type="binding site" evidence="9">
    <location>
        <position position="99"/>
    </location>
    <ligand>
        <name>ATP</name>
        <dbReference type="ChEBI" id="CHEBI:30616"/>
    </ligand>
</feature>
<keyword evidence="3 9" id="KW-0548">Nucleotidyltransferase</keyword>
<accession>A0A0Q4AZA4</accession>
<feature type="domain" description="Cytidyltransferase-like" evidence="10">
    <location>
        <begin position="6"/>
        <end position="134"/>
    </location>
</feature>
<keyword evidence="2 9" id="KW-0808">Transferase</keyword>
<keyword evidence="6 9" id="KW-0460">Magnesium</keyword>
<feature type="binding site" evidence="9">
    <location>
        <position position="10"/>
    </location>
    <ligand>
        <name>substrate</name>
    </ligand>
</feature>
<dbReference type="InterPro" id="IPR001980">
    <property type="entry name" value="PPAT"/>
</dbReference>
<dbReference type="GO" id="GO:0005737">
    <property type="term" value="C:cytoplasm"/>
    <property type="evidence" value="ECO:0007669"/>
    <property type="project" value="UniProtKB-SubCell"/>
</dbReference>
<keyword evidence="7 9" id="KW-0173">Coenzyme A biosynthesis</keyword>
<sequence>MERVALFAGSFDPFTIGHQDIVIRALSLFDRVVVAIGENDAKRTLFPLESRLAMIRDTFAGNMRVQVANYEGLTADFCRKVGAKFIIRGLRSGTDFDYERTIAQANSMLAPEIETLFLVTRKEHAPIASTVVRDVIIHGGDVRPFMPAEIELSRYPQNSR</sequence>
<evidence type="ECO:0000256" key="7">
    <source>
        <dbReference type="ARBA" id="ARBA00022993"/>
    </source>
</evidence>
<dbReference type="PATRIC" id="fig|1702214.3.peg.1873"/>
<dbReference type="GO" id="GO:0005524">
    <property type="term" value="F:ATP binding"/>
    <property type="evidence" value="ECO:0007669"/>
    <property type="project" value="UniProtKB-KW"/>
</dbReference>
<keyword evidence="4 9" id="KW-0547">Nucleotide-binding</keyword>
<dbReference type="GO" id="GO:0004595">
    <property type="term" value="F:pantetheine-phosphate adenylyltransferase activity"/>
    <property type="evidence" value="ECO:0007669"/>
    <property type="project" value="UniProtKB-UniRule"/>
</dbReference>
<dbReference type="InterPro" id="IPR014729">
    <property type="entry name" value="Rossmann-like_a/b/a_fold"/>
</dbReference>
<feature type="binding site" evidence="9">
    <location>
        <position position="88"/>
    </location>
    <ligand>
        <name>substrate</name>
    </ligand>
</feature>
<dbReference type="Pfam" id="PF01467">
    <property type="entry name" value="CTP_transf_like"/>
    <property type="match status" value="1"/>
</dbReference>
<evidence type="ECO:0000256" key="9">
    <source>
        <dbReference type="HAMAP-Rule" id="MF_00151"/>
    </source>
</evidence>
<gene>
    <name evidence="9" type="primary">coaD</name>
    <name evidence="11" type="ORF">AL399_01400</name>
</gene>
<reference evidence="11" key="1">
    <citation type="submission" date="2015-08" db="EMBL/GenBank/DDBJ databases">
        <title>Candidatus Bacteriodes Periocalifornicus.</title>
        <authorList>
            <person name="McLean J.S."/>
            <person name="Kelley S."/>
        </authorList>
    </citation>
    <scope>NUCLEOTIDE SEQUENCE [LARGE SCALE GENOMIC DNA]</scope>
    <source>
        <strain evidence="11">12B</strain>
    </source>
</reference>
<dbReference type="PANTHER" id="PTHR21342:SF1">
    <property type="entry name" value="PHOSPHOPANTETHEINE ADENYLYLTRANSFERASE"/>
    <property type="match status" value="1"/>
</dbReference>
<comment type="subcellular location">
    <subcellularLocation>
        <location evidence="9">Cytoplasm</location>
    </subcellularLocation>
</comment>
<evidence type="ECO:0000313" key="12">
    <source>
        <dbReference type="Proteomes" id="UP000054172"/>
    </source>
</evidence>
<dbReference type="AlphaFoldDB" id="A0A0Q4AZA4"/>
<organism evidence="11 12">
    <name type="scientific">Candidatus [Bacteroides] periocalifornicus</name>
    <dbReference type="NCBI Taxonomy" id="1702214"/>
    <lineage>
        <taxon>Bacteria</taxon>
        <taxon>Pseudomonadati</taxon>
        <taxon>Bacteroidota</taxon>
    </lineage>
</organism>
<proteinExistence type="inferred from homology"/>
<dbReference type="Proteomes" id="UP000054172">
    <property type="component" value="Unassembled WGS sequence"/>
</dbReference>
<feature type="site" description="Transition state stabilizer" evidence="9">
    <location>
        <position position="18"/>
    </location>
</feature>
<evidence type="ECO:0000259" key="10">
    <source>
        <dbReference type="Pfam" id="PF01467"/>
    </source>
</evidence>
<feature type="binding site" evidence="9">
    <location>
        <position position="42"/>
    </location>
    <ligand>
        <name>substrate</name>
    </ligand>
</feature>
<dbReference type="SUPFAM" id="SSF52374">
    <property type="entry name" value="Nucleotidylyl transferase"/>
    <property type="match status" value="1"/>
</dbReference>
<feature type="binding site" evidence="9">
    <location>
        <begin position="10"/>
        <end position="11"/>
    </location>
    <ligand>
        <name>ATP</name>
        <dbReference type="ChEBI" id="CHEBI:30616"/>
    </ligand>
</feature>
<feature type="binding site" evidence="9">
    <location>
        <position position="18"/>
    </location>
    <ligand>
        <name>ATP</name>
        <dbReference type="ChEBI" id="CHEBI:30616"/>
    </ligand>
</feature>